<dbReference type="Gene3D" id="3.40.50.2020">
    <property type="match status" value="1"/>
</dbReference>
<accession>A0A5C2H6G4</accession>
<evidence type="ECO:0000313" key="1">
    <source>
        <dbReference type="EMBL" id="QEP34550.1"/>
    </source>
</evidence>
<dbReference type="EMBL" id="CP035928">
    <property type="protein sequence ID" value="QEP34550.1"/>
    <property type="molecule type" value="Genomic_DNA"/>
</dbReference>
<reference evidence="1 2" key="3">
    <citation type="submission" date="2019-09" db="EMBL/GenBank/DDBJ databases">
        <title>Taxonomic note: a critical rebuttal of the proposed division of the genus Arcobacter into six genera, emended descriptions of Arcobacter anaerophilus and the genus Arcobacter, and an assessment of genus-level boundaries for Epsilonproteobacteria using in silico genomic comparator tools.</title>
        <authorList>
            <person name="On S.L.W."/>
            <person name="Miller W.G."/>
            <person name="Biggs P."/>
            <person name="Cornelius A."/>
            <person name="Vandamme P."/>
        </authorList>
    </citation>
    <scope>NUCLEOTIDE SEQUENCE [LARGE SCALE GENOMIC DNA]</scope>
    <source>
        <strain evidence="1 2">LMG 26638</strain>
    </source>
</reference>
<reference evidence="2" key="2">
    <citation type="submission" date="2019-09" db="EMBL/GenBank/DDBJ databases">
        <title>Complete genome sequencing of four Arcobacter species reveals a diverse suite of mobile elements.</title>
        <authorList>
            <person name="On S.L.W."/>
            <person name="Miller W.G."/>
            <person name="Biggs P."/>
            <person name="Cornelius A."/>
            <person name="Vandamme P."/>
        </authorList>
    </citation>
    <scope>NUCLEOTIDE SEQUENCE [LARGE SCALE GENOMIC DNA]</scope>
    <source>
        <strain evidence="2">LMG 26638</strain>
    </source>
</reference>
<dbReference type="OrthoDB" id="5421180at2"/>
<dbReference type="Proteomes" id="UP000322726">
    <property type="component" value="Chromosome"/>
</dbReference>
<name>A0A5C2H6G4_9BACT</name>
<organism evidence="1 2">
    <name type="scientific">Malaciobacter pacificus</name>
    <dbReference type="NCBI Taxonomy" id="1080223"/>
    <lineage>
        <taxon>Bacteria</taxon>
        <taxon>Pseudomonadati</taxon>
        <taxon>Campylobacterota</taxon>
        <taxon>Epsilonproteobacteria</taxon>
        <taxon>Campylobacterales</taxon>
        <taxon>Arcobacteraceae</taxon>
        <taxon>Malaciobacter</taxon>
    </lineage>
</organism>
<dbReference type="AlphaFoldDB" id="A0A5C2H6G4"/>
<dbReference type="CDD" id="cd06223">
    <property type="entry name" value="PRTases_typeI"/>
    <property type="match status" value="1"/>
</dbReference>
<proteinExistence type="predicted"/>
<dbReference type="GO" id="GO:0016757">
    <property type="term" value="F:glycosyltransferase activity"/>
    <property type="evidence" value="ECO:0007669"/>
    <property type="project" value="UniProtKB-KW"/>
</dbReference>
<keyword evidence="2" id="KW-1185">Reference proteome</keyword>
<gene>
    <name evidence="1" type="ORF">APAC_1441</name>
</gene>
<dbReference type="InterPro" id="IPR000836">
    <property type="entry name" value="PRTase_dom"/>
</dbReference>
<dbReference type="RefSeq" id="WP_130233481.1">
    <property type="nucleotide sequence ID" value="NZ_BMEF01000003.1"/>
</dbReference>
<dbReference type="Pfam" id="PF00156">
    <property type="entry name" value="Pribosyltran"/>
    <property type="match status" value="1"/>
</dbReference>
<evidence type="ECO:0000313" key="2">
    <source>
        <dbReference type="Proteomes" id="UP000322726"/>
    </source>
</evidence>
<sequence length="222" mass="25370">MSPDKIYFKNREVAAFRLLDILPIDSMKLEDWTVIASSYGGYEIAKIIADELNSKYDIMFSAKITAPNNDECEIAVVTEHEEVLIHEELIKSFDISLDKIYDKSNKVYEEILQNEVNRFRHGNKIEKFENKNVLIVDEGINTGLTMMACIKTAINLKAKSISVATPILPTASIPTIESIADDLYFIKNLDHFISIDFYYDSLKEVSFEDLENLKKENNVNSL</sequence>
<protein>
    <submittedName>
        <fullName evidence="1">Putative phosphoribosyltransferase</fullName>
    </submittedName>
</protein>
<dbReference type="Gene3D" id="3.30.1310.20">
    <property type="entry name" value="PRTase-like"/>
    <property type="match status" value="1"/>
</dbReference>
<dbReference type="KEGG" id="apai:APAC_1441"/>
<dbReference type="SUPFAM" id="SSF53271">
    <property type="entry name" value="PRTase-like"/>
    <property type="match status" value="1"/>
</dbReference>
<reference evidence="1 2" key="1">
    <citation type="submission" date="2019-09" db="EMBL/GenBank/DDBJ databases">
        <title>Complete genome sequencing of four Arcobacter species reveals a diverse suite of mobile elements.</title>
        <authorList>
            <person name="Miller W.G."/>
            <person name="Yee E."/>
            <person name="Bono J.L."/>
        </authorList>
    </citation>
    <scope>NUCLEOTIDE SEQUENCE [LARGE SCALE GENOMIC DNA]</scope>
    <source>
        <strain evidence="1 2">LMG 26638</strain>
    </source>
</reference>
<dbReference type="InterPro" id="IPR029057">
    <property type="entry name" value="PRTase-like"/>
</dbReference>
<keyword evidence="1" id="KW-0328">Glycosyltransferase</keyword>
<keyword evidence="1" id="KW-0808">Transferase</keyword>